<organism evidence="1 2">
    <name type="scientific">Brachionus calyciflorus</name>
    <dbReference type="NCBI Taxonomy" id="104777"/>
    <lineage>
        <taxon>Eukaryota</taxon>
        <taxon>Metazoa</taxon>
        <taxon>Spiralia</taxon>
        <taxon>Gnathifera</taxon>
        <taxon>Rotifera</taxon>
        <taxon>Eurotatoria</taxon>
        <taxon>Monogononta</taxon>
        <taxon>Pseudotrocha</taxon>
        <taxon>Ploima</taxon>
        <taxon>Brachionidae</taxon>
        <taxon>Brachionus</taxon>
    </lineage>
</organism>
<gene>
    <name evidence="1" type="ORF">OXX778_LOCUS14110</name>
</gene>
<evidence type="ECO:0000313" key="2">
    <source>
        <dbReference type="Proteomes" id="UP000663879"/>
    </source>
</evidence>
<name>A0A814DDF8_9BILA</name>
<comment type="caution">
    <text evidence="1">The sequence shown here is derived from an EMBL/GenBank/DDBJ whole genome shotgun (WGS) entry which is preliminary data.</text>
</comment>
<feature type="non-terminal residue" evidence="1">
    <location>
        <position position="48"/>
    </location>
</feature>
<reference evidence="1" key="1">
    <citation type="submission" date="2021-02" db="EMBL/GenBank/DDBJ databases">
        <authorList>
            <person name="Nowell W R."/>
        </authorList>
    </citation>
    <scope>NUCLEOTIDE SEQUENCE</scope>
    <source>
        <strain evidence="1">Ploen Becks lab</strain>
    </source>
</reference>
<keyword evidence="2" id="KW-1185">Reference proteome</keyword>
<evidence type="ECO:0000313" key="1">
    <source>
        <dbReference type="EMBL" id="CAF0954279.1"/>
    </source>
</evidence>
<sequence length="48" mass="5749">MDDNNESGLKEIIKQFMERLIKSNRKNSTPEESQMNTDYFYELVYELG</sequence>
<accession>A0A814DDF8</accession>
<dbReference type="EMBL" id="CAJNOC010002842">
    <property type="protein sequence ID" value="CAF0954279.1"/>
    <property type="molecule type" value="Genomic_DNA"/>
</dbReference>
<protein>
    <submittedName>
        <fullName evidence="1">Uncharacterized protein</fullName>
    </submittedName>
</protein>
<dbReference type="Proteomes" id="UP000663879">
    <property type="component" value="Unassembled WGS sequence"/>
</dbReference>
<dbReference type="AlphaFoldDB" id="A0A814DDF8"/>
<proteinExistence type="predicted"/>